<feature type="region of interest" description="Disordered" evidence="6">
    <location>
        <begin position="152"/>
        <end position="197"/>
    </location>
</feature>
<dbReference type="GO" id="GO:0017089">
    <property type="term" value="F:glycolipid transfer activity"/>
    <property type="evidence" value="ECO:0007669"/>
    <property type="project" value="TreeGrafter"/>
</dbReference>
<accession>A0A7W5FUS0</accession>
<dbReference type="InterPro" id="IPR026265">
    <property type="entry name" value="LptC"/>
</dbReference>
<evidence type="ECO:0000256" key="4">
    <source>
        <dbReference type="ARBA" id="ARBA00022989"/>
    </source>
</evidence>
<keyword evidence="8" id="KW-1185">Reference proteome</keyword>
<dbReference type="GO" id="GO:0015221">
    <property type="term" value="F:lipopolysaccharide transmembrane transporter activity"/>
    <property type="evidence" value="ECO:0007669"/>
    <property type="project" value="InterPro"/>
</dbReference>
<protein>
    <submittedName>
        <fullName evidence="7">Lipopolysaccharide export system protein LptC</fullName>
    </submittedName>
</protein>
<dbReference type="GO" id="GO:0030288">
    <property type="term" value="C:outer membrane-bounded periplasmic space"/>
    <property type="evidence" value="ECO:0007669"/>
    <property type="project" value="TreeGrafter"/>
</dbReference>
<gene>
    <name evidence="7" type="ORF">FHS03_003309</name>
</gene>
<proteinExistence type="predicted"/>
<dbReference type="AlphaFoldDB" id="A0A7W5FUS0"/>
<dbReference type="Proteomes" id="UP000541535">
    <property type="component" value="Unassembled WGS sequence"/>
</dbReference>
<name>A0A7W5FUS0_9BURK</name>
<dbReference type="RefSeq" id="WP_183442002.1">
    <property type="nucleotide sequence ID" value="NZ_JACHXD010000009.1"/>
</dbReference>
<evidence type="ECO:0000313" key="7">
    <source>
        <dbReference type="EMBL" id="MBB3120245.1"/>
    </source>
</evidence>
<sequence>MRQRTAHRFRLSIVMMAMLFLAFGSFWLLQLMNQAGDQIQASQRLNEPDYIVEEFSFVRMSKDGRPNYIISGDKLTHRPVDDSSEIDKPLVRSLSSKEQPPMDMRAQHARVDDNNSRVVLTKDVQIDRAAAAKGQPFQLRTEALTIYPDEDRMETDQPVQIRQGEARASGSGLRGNNASRELTLKGRGTLVLPPKQH</sequence>
<evidence type="ECO:0000313" key="8">
    <source>
        <dbReference type="Proteomes" id="UP000541535"/>
    </source>
</evidence>
<keyword evidence="5" id="KW-0472">Membrane</keyword>
<evidence type="ECO:0000256" key="6">
    <source>
        <dbReference type="SAM" id="MobiDB-lite"/>
    </source>
</evidence>
<evidence type="ECO:0000256" key="5">
    <source>
        <dbReference type="ARBA" id="ARBA00023136"/>
    </source>
</evidence>
<keyword evidence="3" id="KW-0812">Transmembrane</keyword>
<dbReference type="EMBL" id="JACHXD010000009">
    <property type="protein sequence ID" value="MBB3120245.1"/>
    <property type="molecule type" value="Genomic_DNA"/>
</dbReference>
<evidence type="ECO:0000256" key="3">
    <source>
        <dbReference type="ARBA" id="ARBA00022692"/>
    </source>
</evidence>
<evidence type="ECO:0000256" key="2">
    <source>
        <dbReference type="ARBA" id="ARBA00022519"/>
    </source>
</evidence>
<organism evidence="7 8">
    <name type="scientific">Pseudoduganella violacea</name>
    <dbReference type="NCBI Taxonomy" id="1715466"/>
    <lineage>
        <taxon>Bacteria</taxon>
        <taxon>Pseudomonadati</taxon>
        <taxon>Pseudomonadota</taxon>
        <taxon>Betaproteobacteria</taxon>
        <taxon>Burkholderiales</taxon>
        <taxon>Oxalobacteraceae</taxon>
        <taxon>Telluria group</taxon>
        <taxon>Pseudoduganella</taxon>
    </lineage>
</organism>
<keyword evidence="4" id="KW-1133">Transmembrane helix</keyword>
<comment type="caution">
    <text evidence="7">The sequence shown here is derived from an EMBL/GenBank/DDBJ whole genome shotgun (WGS) entry which is preliminary data.</text>
</comment>
<dbReference type="Gene3D" id="2.60.450.10">
    <property type="entry name" value="Lipopolysaccharide (LPS) transport protein A like domain"/>
    <property type="match status" value="1"/>
</dbReference>
<dbReference type="PANTHER" id="PTHR37481">
    <property type="entry name" value="LIPOPOLYSACCHARIDE EXPORT SYSTEM PROTEIN LPTC"/>
    <property type="match status" value="1"/>
</dbReference>
<evidence type="ECO:0000256" key="1">
    <source>
        <dbReference type="ARBA" id="ARBA00022475"/>
    </source>
</evidence>
<keyword evidence="2" id="KW-0997">Cell inner membrane</keyword>
<dbReference type="PANTHER" id="PTHR37481:SF1">
    <property type="entry name" value="LIPOPOLYSACCHARIDE EXPORT SYSTEM PROTEIN LPTC"/>
    <property type="match status" value="1"/>
</dbReference>
<dbReference type="InterPro" id="IPR010664">
    <property type="entry name" value="LipoPS_assembly_LptC-rel"/>
</dbReference>
<reference evidence="7 8" key="1">
    <citation type="submission" date="2020-08" db="EMBL/GenBank/DDBJ databases">
        <title>Genomic Encyclopedia of Type Strains, Phase III (KMG-III): the genomes of soil and plant-associated and newly described type strains.</title>
        <authorList>
            <person name="Whitman W."/>
        </authorList>
    </citation>
    <scope>NUCLEOTIDE SEQUENCE [LARGE SCALE GENOMIC DNA]</scope>
    <source>
        <strain evidence="7 8">CECT 8897</strain>
    </source>
</reference>
<dbReference type="GO" id="GO:0005886">
    <property type="term" value="C:plasma membrane"/>
    <property type="evidence" value="ECO:0007669"/>
    <property type="project" value="InterPro"/>
</dbReference>
<dbReference type="Pfam" id="PF06835">
    <property type="entry name" value="LptC"/>
    <property type="match status" value="1"/>
</dbReference>
<keyword evidence="1" id="KW-1003">Cell membrane</keyword>
<dbReference type="InterPro" id="IPR052363">
    <property type="entry name" value="LPS_export_LptC"/>
</dbReference>
<dbReference type="NCBIfam" id="TIGR04409">
    <property type="entry name" value="LptC_YrbK"/>
    <property type="match status" value="1"/>
</dbReference>